<accession>A0AAV9KUK1</accession>
<protein>
    <submittedName>
        <fullName evidence="1">Uncharacterized protein</fullName>
    </submittedName>
</protein>
<sequence length="191" mass="20997">MVPVNLESGLVSNPKLPIACVLSGKDPSLATIENSGQANKACEENLDQIFESGVPSKMFSQSNTKLQHLDCTNPTLKERTINCENKVSRKVVCSNTFDALMINSDQELHALSTPILQVSNPETIRIIKESHVAMLNKENTMVKPPMATISTSNRDVPNSPSLESLGEKIFGQQLISKWNDKSLEKETSDSR</sequence>
<dbReference type="Proteomes" id="UP001311915">
    <property type="component" value="Unassembled WGS sequence"/>
</dbReference>
<evidence type="ECO:0000313" key="2">
    <source>
        <dbReference type="Proteomes" id="UP001311915"/>
    </source>
</evidence>
<organism evidence="1 2">
    <name type="scientific">Solanum pinnatisectum</name>
    <name type="common">tansyleaf nightshade</name>
    <dbReference type="NCBI Taxonomy" id="50273"/>
    <lineage>
        <taxon>Eukaryota</taxon>
        <taxon>Viridiplantae</taxon>
        <taxon>Streptophyta</taxon>
        <taxon>Embryophyta</taxon>
        <taxon>Tracheophyta</taxon>
        <taxon>Spermatophyta</taxon>
        <taxon>Magnoliopsida</taxon>
        <taxon>eudicotyledons</taxon>
        <taxon>Gunneridae</taxon>
        <taxon>Pentapetalae</taxon>
        <taxon>asterids</taxon>
        <taxon>lamiids</taxon>
        <taxon>Solanales</taxon>
        <taxon>Solanaceae</taxon>
        <taxon>Solanoideae</taxon>
        <taxon>Solaneae</taxon>
        <taxon>Solanum</taxon>
    </lineage>
</organism>
<dbReference type="EMBL" id="JAWPEI010000009">
    <property type="protein sequence ID" value="KAK4717131.1"/>
    <property type="molecule type" value="Genomic_DNA"/>
</dbReference>
<gene>
    <name evidence="1" type="ORF">R3W88_015469</name>
</gene>
<comment type="caution">
    <text evidence="1">The sequence shown here is derived from an EMBL/GenBank/DDBJ whole genome shotgun (WGS) entry which is preliminary data.</text>
</comment>
<dbReference type="AlphaFoldDB" id="A0AAV9KUK1"/>
<evidence type="ECO:0000313" key="1">
    <source>
        <dbReference type="EMBL" id="KAK4717131.1"/>
    </source>
</evidence>
<keyword evidence="2" id="KW-1185">Reference proteome</keyword>
<name>A0AAV9KUK1_9SOLN</name>
<reference evidence="1 2" key="1">
    <citation type="submission" date="2023-10" db="EMBL/GenBank/DDBJ databases">
        <title>Genome-Wide Identification Analysis in wild type Solanum Pinnatisectum Reveals Some Genes Defensing Phytophthora Infestans.</title>
        <authorList>
            <person name="Sun C."/>
        </authorList>
    </citation>
    <scope>NUCLEOTIDE SEQUENCE [LARGE SCALE GENOMIC DNA]</scope>
    <source>
        <strain evidence="1">LQN</strain>
        <tissue evidence="1">Leaf</tissue>
    </source>
</reference>
<proteinExistence type="predicted"/>